<dbReference type="InterPro" id="IPR005123">
    <property type="entry name" value="Oxoglu/Fe-dep_dioxygenase_dom"/>
</dbReference>
<reference evidence="4" key="1">
    <citation type="submission" date="2021-04" db="EMBL/GenBank/DDBJ databases">
        <title>Pseudonocardia sp. nov., isolated from sandy soil of mangrove forest.</title>
        <authorList>
            <person name="Zan Z."/>
            <person name="Huang R."/>
            <person name="Liu W."/>
        </authorList>
    </citation>
    <scope>NUCLEOTIDE SEQUENCE</scope>
    <source>
        <strain evidence="4">S2-4</strain>
    </source>
</reference>
<keyword evidence="1" id="KW-0408">Iron</keyword>
<dbReference type="RefSeq" id="WP_252440918.1">
    <property type="nucleotide sequence ID" value="NZ_JAGSOV010000041.1"/>
</dbReference>
<evidence type="ECO:0000259" key="3">
    <source>
        <dbReference type="PROSITE" id="PS51471"/>
    </source>
</evidence>
<dbReference type="InterPro" id="IPR037151">
    <property type="entry name" value="AlkB-like_sf"/>
</dbReference>
<accession>A0ABT1A2T5</accession>
<name>A0ABT1A2T5_9PSEU</name>
<feature type="region of interest" description="Disordered" evidence="2">
    <location>
        <begin position="170"/>
        <end position="217"/>
    </location>
</feature>
<keyword evidence="1" id="KW-0479">Metal-binding</keyword>
<dbReference type="SUPFAM" id="SSF51197">
    <property type="entry name" value="Clavaminate synthase-like"/>
    <property type="match status" value="1"/>
</dbReference>
<feature type="region of interest" description="Disordered" evidence="2">
    <location>
        <begin position="136"/>
        <end position="158"/>
    </location>
</feature>
<sequence>MQNGYAVLRAEFPQTLTDALVADAQRHEFRLWSPGKGGAFALAALDEPGAPREAAAWLSRAAADHGFAGFTPNEVSYQRYTAGGNGIPPHRDQRYYAACIGIITLRGSATFAVHGSRDRDDVVDEWTTGPGEVILLRGWSPDPDSDPRPYHRIDPPTSGERLMFQARRNLAAPPPSPWAEHLTQEEAQQASRLVGATPVLRSATGGSGPAADDPPRR</sequence>
<evidence type="ECO:0000313" key="5">
    <source>
        <dbReference type="Proteomes" id="UP001165283"/>
    </source>
</evidence>
<proteinExistence type="inferred from homology"/>
<evidence type="ECO:0000256" key="2">
    <source>
        <dbReference type="SAM" id="MobiDB-lite"/>
    </source>
</evidence>
<comment type="caution">
    <text evidence="4">The sequence shown here is derived from an EMBL/GenBank/DDBJ whole genome shotgun (WGS) entry which is preliminary data.</text>
</comment>
<gene>
    <name evidence="4" type="ORF">KDL28_19910</name>
</gene>
<evidence type="ECO:0000256" key="1">
    <source>
        <dbReference type="RuleBase" id="RU003682"/>
    </source>
</evidence>
<dbReference type="Gene3D" id="2.60.120.590">
    <property type="entry name" value="Alpha-ketoglutarate-dependent dioxygenase AlkB-like"/>
    <property type="match status" value="1"/>
</dbReference>
<protein>
    <recommendedName>
        <fullName evidence="3">Fe2OG dioxygenase domain-containing protein</fullName>
    </recommendedName>
</protein>
<evidence type="ECO:0000313" key="4">
    <source>
        <dbReference type="EMBL" id="MCO1657326.1"/>
    </source>
</evidence>
<keyword evidence="1" id="KW-0560">Oxidoreductase</keyword>
<dbReference type="Proteomes" id="UP001165283">
    <property type="component" value="Unassembled WGS sequence"/>
</dbReference>
<feature type="domain" description="Fe2OG dioxygenase" evidence="3">
    <location>
        <begin position="71"/>
        <end position="170"/>
    </location>
</feature>
<organism evidence="4 5">
    <name type="scientific">Pseudonocardia humida</name>
    <dbReference type="NCBI Taxonomy" id="2800819"/>
    <lineage>
        <taxon>Bacteria</taxon>
        <taxon>Bacillati</taxon>
        <taxon>Actinomycetota</taxon>
        <taxon>Actinomycetes</taxon>
        <taxon>Pseudonocardiales</taxon>
        <taxon>Pseudonocardiaceae</taxon>
        <taxon>Pseudonocardia</taxon>
    </lineage>
</organism>
<keyword evidence="5" id="KW-1185">Reference proteome</keyword>
<dbReference type="PROSITE" id="PS51471">
    <property type="entry name" value="FE2OG_OXY"/>
    <property type="match status" value="1"/>
</dbReference>
<feature type="compositionally biased region" description="Basic and acidic residues" evidence="2">
    <location>
        <begin position="145"/>
        <end position="154"/>
    </location>
</feature>
<comment type="similarity">
    <text evidence="1">Belongs to the iron/ascorbate-dependent oxidoreductase family.</text>
</comment>
<dbReference type="EMBL" id="JAGSOV010000041">
    <property type="protein sequence ID" value="MCO1657326.1"/>
    <property type="molecule type" value="Genomic_DNA"/>
</dbReference>